<dbReference type="InterPro" id="IPR027417">
    <property type="entry name" value="P-loop_NTPase"/>
</dbReference>
<proteinExistence type="predicted"/>
<protein>
    <submittedName>
        <fullName evidence="2">DNA polymerase III subunit delta</fullName>
        <ecNumber evidence="2">2.7.7.7</ecNumber>
    </submittedName>
</protein>
<evidence type="ECO:0000313" key="3">
    <source>
        <dbReference type="Proteomes" id="UP001433638"/>
    </source>
</evidence>
<dbReference type="GO" id="GO:0003887">
    <property type="term" value="F:DNA-directed DNA polymerase activity"/>
    <property type="evidence" value="ECO:0007669"/>
    <property type="project" value="UniProtKB-EC"/>
</dbReference>
<name>A0ABV1M6Y9_9NEIS</name>
<dbReference type="NCBIfam" id="TIGR00678">
    <property type="entry name" value="holB"/>
    <property type="match status" value="1"/>
</dbReference>
<keyword evidence="2" id="KW-0548">Nucleotidyltransferase</keyword>
<dbReference type="RefSeq" id="WP_349588060.1">
    <property type="nucleotide sequence ID" value="NZ_JBEFLD010000006.1"/>
</dbReference>
<dbReference type="Gene3D" id="3.40.50.300">
    <property type="entry name" value="P-loop containing nucleotide triphosphate hydrolases"/>
    <property type="match status" value="1"/>
</dbReference>
<dbReference type="PANTHER" id="PTHR11669">
    <property type="entry name" value="REPLICATION FACTOR C / DNA POLYMERASE III GAMMA-TAU SUBUNIT"/>
    <property type="match status" value="1"/>
</dbReference>
<accession>A0ABV1M6Y9</accession>
<dbReference type="Proteomes" id="UP001433638">
    <property type="component" value="Unassembled WGS sequence"/>
</dbReference>
<dbReference type="EMBL" id="JBEFLD010000006">
    <property type="protein sequence ID" value="MEQ6291335.1"/>
    <property type="molecule type" value="Genomic_DNA"/>
</dbReference>
<evidence type="ECO:0000259" key="1">
    <source>
        <dbReference type="SMART" id="SM00382"/>
    </source>
</evidence>
<dbReference type="PANTHER" id="PTHR11669:SF8">
    <property type="entry name" value="DNA POLYMERASE III SUBUNIT DELTA"/>
    <property type="match status" value="1"/>
</dbReference>
<gene>
    <name evidence="2" type="primary">holB</name>
    <name evidence="2" type="ORF">ABNW52_12005</name>
</gene>
<feature type="domain" description="AAA+ ATPase" evidence="1">
    <location>
        <begin position="20"/>
        <end position="180"/>
    </location>
</feature>
<dbReference type="SMART" id="SM00382">
    <property type="entry name" value="AAA"/>
    <property type="match status" value="1"/>
</dbReference>
<organism evidence="2 3">
    <name type="scientific">Vogesella oryzagri</name>
    <dbReference type="NCBI Taxonomy" id="3160864"/>
    <lineage>
        <taxon>Bacteria</taxon>
        <taxon>Pseudomonadati</taxon>
        <taxon>Pseudomonadota</taxon>
        <taxon>Betaproteobacteria</taxon>
        <taxon>Neisseriales</taxon>
        <taxon>Chromobacteriaceae</taxon>
        <taxon>Vogesella</taxon>
    </lineage>
</organism>
<dbReference type="InterPro" id="IPR003593">
    <property type="entry name" value="AAA+_ATPase"/>
</dbReference>
<keyword evidence="3" id="KW-1185">Reference proteome</keyword>
<evidence type="ECO:0000313" key="2">
    <source>
        <dbReference type="EMBL" id="MEQ6291335.1"/>
    </source>
</evidence>
<sequence length="333" mass="37065">MRYPWQQADWQRLAANFARLPNAWLFTGPSGIGKSEFAHQVAKALLCENQQPDQHACGQCQACHWFAAGNHPDYRHLTPAQDDDEDEGKEGKAAKRKLPVIKIDGVREVIDFAHLSSHRGGLRVVVVEPAESLNPAAANALLKVLEEPPAEVVFLLVADAPQRLLPTIKSRCRQFPLTAPAADVALAWLSQQGLDNAAAELAFHGGMPVFEYDAELAAVRQDFITSLTQIGMGSVLTAMEKLDRHKLPLALPLSWLGKWLHDLASLKLAGMVRYYPDMQPAMARLLPRLDMQQLMHCQRELNLLVPFGQHTLVTRLQLEALLMHYLKVFSGKN</sequence>
<comment type="caution">
    <text evidence="2">The sequence shown here is derived from an EMBL/GenBank/DDBJ whole genome shotgun (WGS) entry which is preliminary data.</text>
</comment>
<dbReference type="EC" id="2.7.7.7" evidence="2"/>
<dbReference type="InterPro" id="IPR004622">
    <property type="entry name" value="DNA_pol_HolB"/>
</dbReference>
<dbReference type="Pfam" id="PF13177">
    <property type="entry name" value="DNA_pol3_delta2"/>
    <property type="match status" value="1"/>
</dbReference>
<dbReference type="SUPFAM" id="SSF52540">
    <property type="entry name" value="P-loop containing nucleoside triphosphate hydrolases"/>
    <property type="match status" value="1"/>
</dbReference>
<keyword evidence="2" id="KW-0808">Transferase</keyword>
<reference evidence="2" key="1">
    <citation type="submission" date="2024-06" db="EMBL/GenBank/DDBJ databases">
        <title>Genome sequence of Vogesella sp. MAHUQ-64.</title>
        <authorList>
            <person name="Huq M.A."/>
        </authorList>
    </citation>
    <scope>NUCLEOTIDE SEQUENCE</scope>
    <source>
        <strain evidence="2">MAHUQ-64</strain>
    </source>
</reference>
<dbReference type="InterPro" id="IPR050238">
    <property type="entry name" value="DNA_Rep/Repair_Clamp_Loader"/>
</dbReference>